<organism evidence="4 5">
    <name type="scientific">Chitinophaga qingshengii</name>
    <dbReference type="NCBI Taxonomy" id="1569794"/>
    <lineage>
        <taxon>Bacteria</taxon>
        <taxon>Pseudomonadati</taxon>
        <taxon>Bacteroidota</taxon>
        <taxon>Chitinophagia</taxon>
        <taxon>Chitinophagales</taxon>
        <taxon>Chitinophagaceae</taxon>
        <taxon>Chitinophaga</taxon>
    </lineage>
</organism>
<proteinExistence type="inferred from homology"/>
<dbReference type="InterPro" id="IPR002168">
    <property type="entry name" value="Lipase_GDXG_HIS_AS"/>
</dbReference>
<dbReference type="SUPFAM" id="SSF53474">
    <property type="entry name" value="alpha/beta-Hydrolases"/>
    <property type="match status" value="1"/>
</dbReference>
<accession>A0ABR7TMR0</accession>
<dbReference type="RefSeq" id="WP_188088925.1">
    <property type="nucleotide sequence ID" value="NZ_JACVFC010000002.1"/>
</dbReference>
<dbReference type="InterPro" id="IPR013094">
    <property type="entry name" value="AB_hydrolase_3"/>
</dbReference>
<dbReference type="PANTHER" id="PTHR48081:SF8">
    <property type="entry name" value="ALPHA_BETA HYDROLASE FOLD-3 DOMAIN-CONTAINING PROTEIN-RELATED"/>
    <property type="match status" value="1"/>
</dbReference>
<reference evidence="4 5" key="1">
    <citation type="submission" date="2020-09" db="EMBL/GenBank/DDBJ databases">
        <title>Genome sequences of type strains of Chitinophaga qingshengii and Chitinophaga varians.</title>
        <authorList>
            <person name="Kittiwongwattana C."/>
        </authorList>
    </citation>
    <scope>NUCLEOTIDE SEQUENCE [LARGE SCALE GENOMIC DNA]</scope>
    <source>
        <strain evidence="4 5">JCM 30026</strain>
    </source>
</reference>
<sequence length="173" mass="18869">MIPLAGEEEAVFAVENKSVALPGRDIKIWIYRPNDQQHLPAVLYFHGGGFYKGSLDSHDRSLRQLANLSGIVVIAVDYRLAPEYRFPNGFNDCLDITKWVFNQAAALRINNHRIAVAGDSGGGTLATLVAAKVPNLVCQVLIYPATDPSFSTPSWKELADGPGWAIPKSYSGK</sequence>
<name>A0ABR7TMR0_9BACT</name>
<dbReference type="InterPro" id="IPR029058">
    <property type="entry name" value="AB_hydrolase_fold"/>
</dbReference>
<dbReference type="Gene3D" id="3.40.50.1820">
    <property type="entry name" value="alpha/beta hydrolase"/>
    <property type="match status" value="1"/>
</dbReference>
<keyword evidence="2 4" id="KW-0378">Hydrolase</keyword>
<protein>
    <submittedName>
        <fullName evidence="4">Alpha/beta hydrolase</fullName>
    </submittedName>
</protein>
<evidence type="ECO:0000313" key="5">
    <source>
        <dbReference type="Proteomes" id="UP000659124"/>
    </source>
</evidence>
<evidence type="ECO:0000256" key="2">
    <source>
        <dbReference type="ARBA" id="ARBA00022801"/>
    </source>
</evidence>
<evidence type="ECO:0000313" key="4">
    <source>
        <dbReference type="EMBL" id="MBC9931772.1"/>
    </source>
</evidence>
<keyword evidence="5" id="KW-1185">Reference proteome</keyword>
<dbReference type="EMBL" id="JACVFC010000002">
    <property type="protein sequence ID" value="MBC9931772.1"/>
    <property type="molecule type" value="Genomic_DNA"/>
</dbReference>
<dbReference type="GO" id="GO:0016787">
    <property type="term" value="F:hydrolase activity"/>
    <property type="evidence" value="ECO:0007669"/>
    <property type="project" value="UniProtKB-KW"/>
</dbReference>
<gene>
    <name evidence="4" type="ORF">ICL07_15405</name>
</gene>
<comment type="caution">
    <text evidence="4">The sequence shown here is derived from an EMBL/GenBank/DDBJ whole genome shotgun (WGS) entry which is preliminary data.</text>
</comment>
<dbReference type="Proteomes" id="UP000659124">
    <property type="component" value="Unassembled WGS sequence"/>
</dbReference>
<evidence type="ECO:0000259" key="3">
    <source>
        <dbReference type="Pfam" id="PF07859"/>
    </source>
</evidence>
<evidence type="ECO:0000256" key="1">
    <source>
        <dbReference type="ARBA" id="ARBA00010515"/>
    </source>
</evidence>
<dbReference type="PANTHER" id="PTHR48081">
    <property type="entry name" value="AB HYDROLASE SUPERFAMILY PROTEIN C4A8.06C"/>
    <property type="match status" value="1"/>
</dbReference>
<comment type="similarity">
    <text evidence="1">Belongs to the 'GDXG' lipolytic enzyme family.</text>
</comment>
<dbReference type="InterPro" id="IPR050300">
    <property type="entry name" value="GDXG_lipolytic_enzyme"/>
</dbReference>
<dbReference type="PROSITE" id="PS01173">
    <property type="entry name" value="LIPASE_GDXG_HIS"/>
    <property type="match status" value="1"/>
</dbReference>
<feature type="domain" description="Alpha/beta hydrolase fold-3" evidence="3">
    <location>
        <begin position="42"/>
        <end position="164"/>
    </location>
</feature>
<dbReference type="Pfam" id="PF07859">
    <property type="entry name" value="Abhydrolase_3"/>
    <property type="match status" value="1"/>
</dbReference>